<evidence type="ECO:0000313" key="2">
    <source>
        <dbReference type="Proteomes" id="UP000502179"/>
    </source>
</evidence>
<protein>
    <submittedName>
        <fullName evidence="1">MarR family transcriptional regulator</fullName>
    </submittedName>
</protein>
<accession>A0A6G7PWD1</accession>
<keyword evidence="2" id="KW-1185">Reference proteome</keyword>
<evidence type="ECO:0000313" key="1">
    <source>
        <dbReference type="EMBL" id="QIJ71897.1"/>
    </source>
</evidence>
<dbReference type="Proteomes" id="UP000502179">
    <property type="component" value="Chromosome"/>
</dbReference>
<dbReference type="RefSeq" id="WP_166032115.1">
    <property type="nucleotide sequence ID" value="NZ_CP048877.1"/>
</dbReference>
<dbReference type="AlphaFoldDB" id="A0A6G7PWD1"/>
<sequence length="86" mass="9862">MKKRSRPITKDDVKFVYENYAKMASSEIAEKLGISRFQVMKIVSELRKRGVDIPKKIGRKENPIDAFVKELEAKGVQLKPKKAAKK</sequence>
<dbReference type="Gene3D" id="1.10.10.60">
    <property type="entry name" value="Homeodomain-like"/>
    <property type="match status" value="1"/>
</dbReference>
<gene>
    <name evidence="1" type="ORF">G4V39_06300</name>
</gene>
<dbReference type="EMBL" id="CP048877">
    <property type="protein sequence ID" value="QIJ71897.1"/>
    <property type="molecule type" value="Genomic_DNA"/>
</dbReference>
<reference evidence="1 2" key="1">
    <citation type="submission" date="2020-02" db="EMBL/GenBank/DDBJ databases">
        <title>Genome analysis of Thermosulfuriphilus ammonigenes ST65T, an anaerobic thermophilic chemolithoautotrophic bacterium isolated from a deep-sea hydrothermal vent.</title>
        <authorList>
            <person name="Slobodkina G."/>
            <person name="Allioux M."/>
            <person name="Merkel A."/>
            <person name="Alain K."/>
            <person name="Jebbar M."/>
            <person name="Slobodkin A."/>
        </authorList>
    </citation>
    <scope>NUCLEOTIDE SEQUENCE [LARGE SCALE GENOMIC DNA]</scope>
    <source>
        <strain evidence="1 2">ST65</strain>
    </source>
</reference>
<name>A0A6G7PWD1_9BACT</name>
<proteinExistence type="predicted"/>
<dbReference type="KEGG" id="tav:G4V39_06300"/>
<organism evidence="1 2">
    <name type="scientific">Thermosulfuriphilus ammonigenes</name>
    <dbReference type="NCBI Taxonomy" id="1936021"/>
    <lineage>
        <taxon>Bacteria</taxon>
        <taxon>Pseudomonadati</taxon>
        <taxon>Thermodesulfobacteriota</taxon>
        <taxon>Thermodesulfobacteria</taxon>
        <taxon>Thermodesulfobacteriales</taxon>
        <taxon>Thermodesulfobacteriaceae</taxon>
        <taxon>Thermosulfuriphilus</taxon>
    </lineage>
</organism>